<reference evidence="1" key="1">
    <citation type="submission" date="2021-02" db="EMBL/GenBank/DDBJ databases">
        <authorList>
            <person name="Nowell W R."/>
        </authorList>
    </citation>
    <scope>NUCLEOTIDE SEQUENCE</scope>
</reference>
<accession>A0A816EAU6</accession>
<dbReference type="Proteomes" id="UP000663834">
    <property type="component" value="Unassembled WGS sequence"/>
</dbReference>
<evidence type="ECO:0000313" key="1">
    <source>
        <dbReference type="EMBL" id="CAF1646500.1"/>
    </source>
</evidence>
<organism evidence="1 3">
    <name type="scientific">Rotaria magnacalcarata</name>
    <dbReference type="NCBI Taxonomy" id="392030"/>
    <lineage>
        <taxon>Eukaryota</taxon>
        <taxon>Metazoa</taxon>
        <taxon>Spiralia</taxon>
        <taxon>Gnathifera</taxon>
        <taxon>Rotifera</taxon>
        <taxon>Eurotatoria</taxon>
        <taxon>Bdelloidea</taxon>
        <taxon>Philodinida</taxon>
        <taxon>Philodinidae</taxon>
        <taxon>Rotaria</taxon>
    </lineage>
</organism>
<protein>
    <submittedName>
        <fullName evidence="1">Uncharacterized protein</fullName>
    </submittedName>
</protein>
<dbReference type="EMBL" id="CAJNOW010015972">
    <property type="protein sequence ID" value="CAF1646500.1"/>
    <property type="molecule type" value="Genomic_DNA"/>
</dbReference>
<name>A0A816EAU6_9BILA</name>
<evidence type="ECO:0000313" key="2">
    <source>
        <dbReference type="EMBL" id="CAF5228954.1"/>
    </source>
</evidence>
<dbReference type="OrthoDB" id="10527170at2759"/>
<evidence type="ECO:0000313" key="3">
    <source>
        <dbReference type="Proteomes" id="UP000663834"/>
    </source>
</evidence>
<dbReference type="EMBL" id="CAJOBJ010385803">
    <property type="protein sequence ID" value="CAF5228954.1"/>
    <property type="molecule type" value="Genomic_DNA"/>
</dbReference>
<gene>
    <name evidence="2" type="ORF">GIL414_LOCUS88431</name>
    <name evidence="1" type="ORF">KQP761_LOCUS29103</name>
</gene>
<feature type="non-terminal residue" evidence="1">
    <location>
        <position position="99"/>
    </location>
</feature>
<dbReference type="Proteomes" id="UP000681720">
    <property type="component" value="Unassembled WGS sequence"/>
</dbReference>
<proteinExistence type="predicted"/>
<sequence>MDWIRTVRPVHRCRPEIFESILLHGHVMSRDYMDQLKDPVFVATSVFQHSQIQQIKYLKGKKCAKDAKEYIQALVIEEFEKAQPAGESIPGIMKMDTTS</sequence>
<dbReference type="AlphaFoldDB" id="A0A816EAU6"/>
<comment type="caution">
    <text evidence="1">The sequence shown here is derived from an EMBL/GenBank/DDBJ whole genome shotgun (WGS) entry which is preliminary data.</text>
</comment>